<feature type="chain" id="PRO_5041393610" description="DUF3089 domain-containing protein" evidence="1">
    <location>
        <begin position="20"/>
        <end position="344"/>
    </location>
</feature>
<dbReference type="RefSeq" id="WP_235291520.1">
    <property type="nucleotide sequence ID" value="NZ_BSOH01000014.1"/>
</dbReference>
<comment type="caution">
    <text evidence="2">The sequence shown here is derived from an EMBL/GenBank/DDBJ whole genome shotgun (WGS) entry which is preliminary data.</text>
</comment>
<accession>A0AA37SQH9</accession>
<reference evidence="2" key="2">
    <citation type="submission" date="2023-01" db="EMBL/GenBank/DDBJ databases">
        <title>Draft genome sequence of Portibacter lacus strain NBRC 108769.</title>
        <authorList>
            <person name="Sun Q."/>
            <person name="Mori K."/>
        </authorList>
    </citation>
    <scope>NUCLEOTIDE SEQUENCE</scope>
    <source>
        <strain evidence="2">NBRC 108769</strain>
    </source>
</reference>
<dbReference type="EMBL" id="BSOH01000014">
    <property type="protein sequence ID" value="GLR17839.1"/>
    <property type="molecule type" value="Genomic_DNA"/>
</dbReference>
<keyword evidence="1" id="KW-0732">Signal</keyword>
<dbReference type="AlphaFoldDB" id="A0AA37SQH9"/>
<dbReference type="Proteomes" id="UP001156666">
    <property type="component" value="Unassembled WGS sequence"/>
</dbReference>
<dbReference type="PROSITE" id="PS51257">
    <property type="entry name" value="PROKAR_LIPOPROTEIN"/>
    <property type="match status" value="1"/>
</dbReference>
<dbReference type="InterPro" id="IPR029058">
    <property type="entry name" value="AB_hydrolase_fold"/>
</dbReference>
<protein>
    <recommendedName>
        <fullName evidence="4">DUF3089 domain-containing protein</fullName>
    </recommendedName>
</protein>
<dbReference type="SUPFAM" id="SSF53474">
    <property type="entry name" value="alpha/beta-Hydrolases"/>
    <property type="match status" value="1"/>
</dbReference>
<sequence>MKMRLFVLLLLLTACTSVPKIPQGVFEPISDKGAPDYSDLKYWAASPLKKDNADRTPGDIYKDHQDEADVDVFFLHPTSYTREKGNTEWNAELDDEELNEKTDNGTILFQASVFNGAAKVYAPRYRQAHIYVFYNEDEQKKADAKKAMKLAYQDIRNAFKYYLKNLNNGRPIIIASHSQGTIHAIQLMNEFFEGKPLKEQLVAAYLIGMPVRKSSFPTIPACESADETGCFVTWRSYQRGYLPAWHESGSDIVVTNPLSWSTDTTLVPAEENKGTVLFKFNKGVKPGIADAQVYEDHLWVTKPKFRGSVFLTFKNYHIADYNLFYADIRENVQDRVKAYLDKEN</sequence>
<evidence type="ECO:0000256" key="1">
    <source>
        <dbReference type="SAM" id="SignalP"/>
    </source>
</evidence>
<name>A0AA37SQH9_9BACT</name>
<evidence type="ECO:0000313" key="3">
    <source>
        <dbReference type="Proteomes" id="UP001156666"/>
    </source>
</evidence>
<feature type="signal peptide" evidence="1">
    <location>
        <begin position="1"/>
        <end position="19"/>
    </location>
</feature>
<proteinExistence type="predicted"/>
<organism evidence="2 3">
    <name type="scientific">Portibacter lacus</name>
    <dbReference type="NCBI Taxonomy" id="1099794"/>
    <lineage>
        <taxon>Bacteria</taxon>
        <taxon>Pseudomonadati</taxon>
        <taxon>Bacteroidota</taxon>
        <taxon>Saprospiria</taxon>
        <taxon>Saprospirales</taxon>
        <taxon>Haliscomenobacteraceae</taxon>
        <taxon>Portibacter</taxon>
    </lineage>
</organism>
<dbReference type="Pfam" id="PF11288">
    <property type="entry name" value="DUF3089"/>
    <property type="match status" value="1"/>
</dbReference>
<evidence type="ECO:0000313" key="2">
    <source>
        <dbReference type="EMBL" id="GLR17839.1"/>
    </source>
</evidence>
<keyword evidence="3" id="KW-1185">Reference proteome</keyword>
<gene>
    <name evidence="2" type="ORF">GCM10007940_24540</name>
</gene>
<evidence type="ECO:0008006" key="4">
    <source>
        <dbReference type="Google" id="ProtNLM"/>
    </source>
</evidence>
<reference evidence="2" key="1">
    <citation type="journal article" date="2014" name="Int. J. Syst. Evol. Microbiol.">
        <title>Complete genome sequence of Corynebacterium casei LMG S-19264T (=DSM 44701T), isolated from a smear-ripened cheese.</title>
        <authorList>
            <consortium name="US DOE Joint Genome Institute (JGI-PGF)"/>
            <person name="Walter F."/>
            <person name="Albersmeier A."/>
            <person name="Kalinowski J."/>
            <person name="Ruckert C."/>
        </authorList>
    </citation>
    <scope>NUCLEOTIDE SEQUENCE</scope>
    <source>
        <strain evidence="2">NBRC 108769</strain>
    </source>
</reference>
<dbReference type="InterPro" id="IPR021440">
    <property type="entry name" value="DUF3089"/>
</dbReference>